<protein>
    <recommendedName>
        <fullName evidence="4">DUF2946 domain-containing protein</fullName>
    </recommendedName>
</protein>
<reference evidence="3" key="1">
    <citation type="submission" date="2018-01" db="EMBL/GenBank/DDBJ databases">
        <title>Draft Genome Sequence of the Radioresistant Bacterium Deinococcus aerius TR0125, Isolated from the Higher Atmosphere above Japan.</title>
        <authorList>
            <person name="Satoh K."/>
            <person name="Arai H."/>
            <person name="Sanzen T."/>
            <person name="Kawaguchi Y."/>
            <person name="Hayashi H."/>
            <person name="Yokobori S."/>
            <person name="Yamagishi A."/>
            <person name="Oono Y."/>
            <person name="Narumi I."/>
        </authorList>
    </citation>
    <scope>NUCLEOTIDE SEQUENCE [LARGE SCALE GENOMIC DNA]</scope>
    <source>
        <strain evidence="3">TR0125</strain>
    </source>
</reference>
<dbReference type="InterPro" id="IPR021333">
    <property type="entry name" value="DUF2946"/>
</dbReference>
<organism evidence="2 3">
    <name type="scientific">Deinococcus aerius</name>
    <dbReference type="NCBI Taxonomy" id="200253"/>
    <lineage>
        <taxon>Bacteria</taxon>
        <taxon>Thermotogati</taxon>
        <taxon>Deinococcota</taxon>
        <taxon>Deinococci</taxon>
        <taxon>Deinococcales</taxon>
        <taxon>Deinococcaceae</taxon>
        <taxon>Deinococcus</taxon>
    </lineage>
</organism>
<dbReference type="Pfam" id="PF11162">
    <property type="entry name" value="DUF2946"/>
    <property type="match status" value="1"/>
</dbReference>
<dbReference type="AlphaFoldDB" id="A0A2I9D2F5"/>
<proteinExistence type="predicted"/>
<feature type="region of interest" description="Disordered" evidence="1">
    <location>
        <begin position="45"/>
        <end position="70"/>
    </location>
</feature>
<name>A0A2I9D2F5_9DEIO</name>
<evidence type="ECO:0000313" key="3">
    <source>
        <dbReference type="Proteomes" id="UP000236569"/>
    </source>
</evidence>
<evidence type="ECO:0000313" key="2">
    <source>
        <dbReference type="EMBL" id="GBF04656.1"/>
    </source>
</evidence>
<accession>A0A2I9D2F5</accession>
<keyword evidence="3" id="KW-1185">Reference proteome</keyword>
<dbReference type="RefSeq" id="WP_103128138.1">
    <property type="nucleotide sequence ID" value="NZ_BFAG01000002.1"/>
</dbReference>
<dbReference type="EMBL" id="BFAG01000002">
    <property type="protein sequence ID" value="GBF04656.1"/>
    <property type="molecule type" value="Genomic_DNA"/>
</dbReference>
<evidence type="ECO:0000256" key="1">
    <source>
        <dbReference type="SAM" id="MobiDB-lite"/>
    </source>
</evidence>
<feature type="region of interest" description="Disordered" evidence="1">
    <location>
        <begin position="93"/>
        <end position="130"/>
    </location>
</feature>
<dbReference type="Proteomes" id="UP000236569">
    <property type="component" value="Unassembled WGS sequence"/>
</dbReference>
<gene>
    <name evidence="2" type="ORF">DAERI_020253</name>
</gene>
<evidence type="ECO:0008006" key="4">
    <source>
        <dbReference type="Google" id="ProtNLM"/>
    </source>
</evidence>
<sequence>MKAARPVPLPWMRLLAGLLTVLAAFAFQARGGQGVAPLFVGQAQHGAPAAQTTHRGHHPGDEAPRRPPVPHAHGAHCLFCLTQAYGLEASVPELVTGSPRSPPPPGVFTLPVSRALPRHADARAPPPRPS</sequence>
<dbReference type="OrthoDB" id="72053at2"/>
<comment type="caution">
    <text evidence="2">The sequence shown here is derived from an EMBL/GenBank/DDBJ whole genome shotgun (WGS) entry which is preliminary data.</text>
</comment>